<feature type="chain" id="PRO_5022958029" evidence="7">
    <location>
        <begin position="31"/>
        <end position="385"/>
    </location>
</feature>
<evidence type="ECO:0000256" key="1">
    <source>
        <dbReference type="ARBA" id="ARBA00004613"/>
    </source>
</evidence>
<evidence type="ECO:0000313" key="10">
    <source>
        <dbReference type="Proteomes" id="UP000320591"/>
    </source>
</evidence>
<keyword evidence="5 6" id="KW-0456">Lyase</keyword>
<sequence length="385" mass="41109">MNNTHVFSAGTKSVLAAIVATAMMTTAAHAASLQTTKATETASTGWATQTTGTTGGAKAASAKIYAVKNISEFKAALNGSDTDPKIIQVTGAIDISGGKAYTSFDDQKARSQISIPSNTTIIGIGSNGKFTNGSLVIKGVSNIILRNLYLETPVDVAPHYEEGDGWNAEWDAAVIDNSDHVWVDHVTVSDGSFTDDKYTTKNGEKYVQHDGSLDIKKGSDYITVSYSRFELHDKTILIGHSDSNGAQDSGKLRVTFHNNVFDRVTERTPRVRFGSIHAYNNVYLGDVKNSTYPYLYSFGLGTSGSILSEGNYLNIANLKSNCAVVKSFNSKVFSDNGSLINGGDAGLDNCGFTAYKPTLPYKYSVQKISSSVADSINSNAGYGKL</sequence>
<evidence type="ECO:0000256" key="4">
    <source>
        <dbReference type="ARBA" id="ARBA00022729"/>
    </source>
</evidence>
<dbReference type="GO" id="GO:0000272">
    <property type="term" value="P:polysaccharide catabolic process"/>
    <property type="evidence" value="ECO:0007669"/>
    <property type="project" value="UniProtKB-KW"/>
</dbReference>
<keyword evidence="10" id="KW-1185">Reference proteome</keyword>
<dbReference type="InterPro" id="IPR011050">
    <property type="entry name" value="Pectin_lyase_fold/virulence"/>
</dbReference>
<proteinExistence type="inferred from homology"/>
<feature type="signal peptide" evidence="7">
    <location>
        <begin position="1"/>
        <end position="30"/>
    </location>
</feature>
<comment type="similarity">
    <text evidence="6">Belongs to the polysaccharide lyase 1 family.</text>
</comment>
<accession>A0A5B8HI75</accession>
<keyword evidence="6" id="KW-0624">Polysaccharide degradation</keyword>
<evidence type="ECO:0000256" key="2">
    <source>
        <dbReference type="ARBA" id="ARBA00005220"/>
    </source>
</evidence>
<dbReference type="InterPro" id="IPR002022">
    <property type="entry name" value="Pec_lyase"/>
</dbReference>
<keyword evidence="6" id="KW-0119">Carbohydrate metabolism</keyword>
<dbReference type="GO" id="GO:0005576">
    <property type="term" value="C:extracellular region"/>
    <property type="evidence" value="ECO:0007669"/>
    <property type="project" value="UniProtKB-SubCell"/>
</dbReference>
<dbReference type="InterPro" id="IPR045032">
    <property type="entry name" value="PEL"/>
</dbReference>
<dbReference type="STRING" id="568768.GCA_000406125_02951"/>
<gene>
    <name evidence="9" type="ORF">Dpoa569_0000927</name>
</gene>
<reference evidence="9 10" key="1">
    <citation type="journal article" date="2019" name="Environ. Microbiol.">
        <title>The phytopathogenic nature of Dickeya aquatica 174/2 and the dynamic early evolution of Dickeya pathogenicity.</title>
        <authorList>
            <person name="Duprey A."/>
            <person name="Taib N."/>
            <person name="Leonard S."/>
            <person name="Garin T."/>
            <person name="Flandrois J.P."/>
            <person name="Nasser W."/>
            <person name="Brochier-Armanet C."/>
            <person name="Reverchon S."/>
        </authorList>
    </citation>
    <scope>NUCLEOTIDE SEQUENCE [LARGE SCALE GENOMIC DNA]</scope>
    <source>
        <strain evidence="9 10">NCPPB 569</strain>
    </source>
</reference>
<dbReference type="InterPro" id="IPR012334">
    <property type="entry name" value="Pectin_lyas_fold"/>
</dbReference>
<evidence type="ECO:0000256" key="6">
    <source>
        <dbReference type="RuleBase" id="RU361173"/>
    </source>
</evidence>
<organism evidence="9 10">
    <name type="scientific">Dickeya poaceiphila</name>
    <dbReference type="NCBI Taxonomy" id="568768"/>
    <lineage>
        <taxon>Bacteria</taxon>
        <taxon>Pseudomonadati</taxon>
        <taxon>Pseudomonadota</taxon>
        <taxon>Gammaproteobacteria</taxon>
        <taxon>Enterobacterales</taxon>
        <taxon>Pectobacteriaceae</taxon>
        <taxon>Dickeya</taxon>
    </lineage>
</organism>
<keyword evidence="3 6" id="KW-0964">Secreted</keyword>
<evidence type="ECO:0000256" key="5">
    <source>
        <dbReference type="ARBA" id="ARBA00023239"/>
    </source>
</evidence>
<dbReference type="AlphaFoldDB" id="A0A5B8HI75"/>
<dbReference type="RefSeq" id="WP_042872131.1">
    <property type="nucleotide sequence ID" value="NZ_CM001975.1"/>
</dbReference>
<dbReference type="EMBL" id="CP042220">
    <property type="protein sequence ID" value="QDX29196.1"/>
    <property type="molecule type" value="Genomic_DNA"/>
</dbReference>
<evidence type="ECO:0000256" key="7">
    <source>
        <dbReference type="SAM" id="SignalP"/>
    </source>
</evidence>
<protein>
    <submittedName>
        <fullName evidence="9">Pectate lyase</fullName>
    </submittedName>
</protein>
<evidence type="ECO:0000259" key="8">
    <source>
        <dbReference type="SMART" id="SM00656"/>
    </source>
</evidence>
<comment type="subcellular location">
    <subcellularLocation>
        <location evidence="1 6">Secreted</location>
    </subcellularLocation>
</comment>
<comment type="pathway">
    <text evidence="2">Glycan metabolism; pectin degradation; 2-dehydro-3-deoxy-D-gluconate from pectin: step 2/5.</text>
</comment>
<dbReference type="Proteomes" id="UP000320591">
    <property type="component" value="Chromosome"/>
</dbReference>
<dbReference type="GO" id="GO:0030570">
    <property type="term" value="F:pectate lyase activity"/>
    <property type="evidence" value="ECO:0007669"/>
    <property type="project" value="InterPro"/>
</dbReference>
<dbReference type="Pfam" id="PF00544">
    <property type="entry name" value="Pectate_lyase_4"/>
    <property type="match status" value="1"/>
</dbReference>
<dbReference type="OrthoDB" id="5592990at2"/>
<dbReference type="PANTHER" id="PTHR31683">
    <property type="entry name" value="PECTATE LYASE 18-RELATED"/>
    <property type="match status" value="1"/>
</dbReference>
<evidence type="ECO:0000256" key="3">
    <source>
        <dbReference type="ARBA" id="ARBA00022525"/>
    </source>
</evidence>
<dbReference type="SMART" id="SM00656">
    <property type="entry name" value="Amb_all"/>
    <property type="match status" value="1"/>
</dbReference>
<name>A0A5B8HI75_9GAMM</name>
<keyword evidence="4 7" id="KW-0732">Signal</keyword>
<feature type="domain" description="Pectate lyase" evidence="8">
    <location>
        <begin position="60"/>
        <end position="319"/>
    </location>
</feature>
<dbReference type="PANTHER" id="PTHR31683:SF18">
    <property type="entry name" value="PECTATE LYASE 21-RELATED"/>
    <property type="match status" value="1"/>
</dbReference>
<dbReference type="SUPFAM" id="SSF51126">
    <property type="entry name" value="Pectin lyase-like"/>
    <property type="match status" value="1"/>
</dbReference>
<dbReference type="Gene3D" id="2.160.20.10">
    <property type="entry name" value="Single-stranded right-handed beta-helix, Pectin lyase-like"/>
    <property type="match status" value="1"/>
</dbReference>
<dbReference type="KEGG" id="dic:Dpoa569_0000927"/>
<evidence type="ECO:0000313" key="9">
    <source>
        <dbReference type="EMBL" id="QDX29196.1"/>
    </source>
</evidence>